<dbReference type="KEGG" id="acht:bsdcttw_37340"/>
<name>A0A7I8DQJ8_9FIRM</name>
<dbReference type="AlphaFoldDB" id="A0A7I8DQJ8"/>
<dbReference type="RefSeq" id="WP_225903705.1">
    <property type="nucleotide sequence ID" value="NZ_AP023368.1"/>
</dbReference>
<reference evidence="1 2" key="1">
    <citation type="submission" date="2020-08" db="EMBL/GenBank/DDBJ databases">
        <title>Draft genome sequencing of an Anaerocolumna strain isolated from anoxic soil subjected to BSD treatment.</title>
        <authorList>
            <person name="Uek A."/>
            <person name="Tonouchi A."/>
        </authorList>
    </citation>
    <scope>NUCLEOTIDE SEQUENCE [LARGE SCALE GENOMIC DNA]</scope>
    <source>
        <strain evidence="1 2">CTTW</strain>
    </source>
</reference>
<sequence length="69" mass="8237">MAYYFDIPFEETLIRHQQKPNAHEFGEVDMRKWWQERDFLGIIPEVKLSMDLSLNDIVNQISNDIAVQI</sequence>
<evidence type="ECO:0000313" key="1">
    <source>
        <dbReference type="EMBL" id="BCK00694.1"/>
    </source>
</evidence>
<accession>A0A7I8DQJ8</accession>
<protein>
    <submittedName>
        <fullName evidence="1">Uncharacterized protein</fullName>
    </submittedName>
</protein>
<gene>
    <name evidence="1" type="ORF">bsdcttw_37340</name>
</gene>
<keyword evidence="2" id="KW-1185">Reference proteome</keyword>
<dbReference type="EMBL" id="AP023368">
    <property type="protein sequence ID" value="BCK00694.1"/>
    <property type="molecule type" value="Genomic_DNA"/>
</dbReference>
<reference evidence="1 2" key="2">
    <citation type="submission" date="2020-08" db="EMBL/GenBank/DDBJ databases">
        <authorList>
            <person name="Ueki A."/>
            <person name="Tonouchi A."/>
        </authorList>
    </citation>
    <scope>NUCLEOTIDE SEQUENCE [LARGE SCALE GENOMIC DNA]</scope>
    <source>
        <strain evidence="1 2">CTTW</strain>
    </source>
</reference>
<dbReference type="Proteomes" id="UP000515703">
    <property type="component" value="Chromosome"/>
</dbReference>
<organism evidence="1 2">
    <name type="scientific">Anaerocolumna chitinilytica</name>
    <dbReference type="NCBI Taxonomy" id="1727145"/>
    <lineage>
        <taxon>Bacteria</taxon>
        <taxon>Bacillati</taxon>
        <taxon>Bacillota</taxon>
        <taxon>Clostridia</taxon>
        <taxon>Lachnospirales</taxon>
        <taxon>Lachnospiraceae</taxon>
        <taxon>Anaerocolumna</taxon>
    </lineage>
</organism>
<evidence type="ECO:0000313" key="2">
    <source>
        <dbReference type="Proteomes" id="UP000515703"/>
    </source>
</evidence>
<proteinExistence type="predicted"/>